<dbReference type="SUPFAM" id="SSF51905">
    <property type="entry name" value="FAD/NAD(P)-binding domain"/>
    <property type="match status" value="1"/>
</dbReference>
<dbReference type="InterPro" id="IPR050464">
    <property type="entry name" value="Zeta_carotene_desat/Oxidored"/>
</dbReference>
<gene>
    <name evidence="3" type="ORF">VSDG_04576</name>
</gene>
<dbReference type="PANTHER" id="PTHR42923:SF3">
    <property type="entry name" value="PROTOPORPHYRINOGEN OXIDASE"/>
    <property type="match status" value="1"/>
</dbReference>
<keyword evidence="4" id="KW-1185">Reference proteome</keyword>
<dbReference type="EMBL" id="LJZO01000016">
    <property type="protein sequence ID" value="ROV97589.1"/>
    <property type="molecule type" value="Genomic_DNA"/>
</dbReference>
<dbReference type="PANTHER" id="PTHR42923">
    <property type="entry name" value="PROTOPORPHYRINOGEN OXIDASE"/>
    <property type="match status" value="1"/>
</dbReference>
<feature type="compositionally biased region" description="Basic and acidic residues" evidence="1">
    <location>
        <begin position="245"/>
        <end position="260"/>
    </location>
</feature>
<accession>A0A423W2P2</accession>
<dbReference type="GO" id="GO:0005743">
    <property type="term" value="C:mitochondrial inner membrane"/>
    <property type="evidence" value="ECO:0007669"/>
    <property type="project" value="TreeGrafter"/>
</dbReference>
<evidence type="ECO:0000313" key="4">
    <source>
        <dbReference type="Proteomes" id="UP000284375"/>
    </source>
</evidence>
<dbReference type="Proteomes" id="UP000284375">
    <property type="component" value="Unassembled WGS sequence"/>
</dbReference>
<dbReference type="STRING" id="252740.A0A423W2P2"/>
<reference evidence="3 4" key="1">
    <citation type="submission" date="2015-09" db="EMBL/GenBank/DDBJ databases">
        <title>Host preference determinants of Valsa canker pathogens revealed by comparative genomics.</title>
        <authorList>
            <person name="Yin Z."/>
            <person name="Huang L."/>
        </authorList>
    </citation>
    <scope>NUCLEOTIDE SEQUENCE [LARGE SCALE GENOMIC DNA]</scope>
    <source>
        <strain evidence="3 4">YSFL</strain>
    </source>
</reference>
<comment type="caution">
    <text evidence="3">The sequence shown here is derived from an EMBL/GenBank/DDBJ whole genome shotgun (WGS) entry which is preliminary data.</text>
</comment>
<dbReference type="InterPro" id="IPR002937">
    <property type="entry name" value="Amino_oxidase"/>
</dbReference>
<dbReference type="AlphaFoldDB" id="A0A423W2P2"/>
<dbReference type="GO" id="GO:0004729">
    <property type="term" value="F:oxygen-dependent protoporphyrinogen oxidase activity"/>
    <property type="evidence" value="ECO:0007669"/>
    <property type="project" value="TreeGrafter"/>
</dbReference>
<dbReference type="Pfam" id="PF01593">
    <property type="entry name" value="Amino_oxidase"/>
    <property type="match status" value="1"/>
</dbReference>
<proteinExistence type="predicted"/>
<evidence type="ECO:0000256" key="1">
    <source>
        <dbReference type="SAM" id="MobiDB-lite"/>
    </source>
</evidence>
<evidence type="ECO:0000259" key="2">
    <source>
        <dbReference type="Pfam" id="PF01593"/>
    </source>
</evidence>
<dbReference type="OrthoDB" id="438553at2759"/>
<protein>
    <recommendedName>
        <fullName evidence="2">Amine oxidase domain-containing protein</fullName>
    </recommendedName>
</protein>
<organism evidence="3 4">
    <name type="scientific">Cytospora chrysosperma</name>
    <name type="common">Cytospora canker fungus</name>
    <name type="synonym">Sphaeria chrysosperma</name>
    <dbReference type="NCBI Taxonomy" id="252740"/>
    <lineage>
        <taxon>Eukaryota</taxon>
        <taxon>Fungi</taxon>
        <taxon>Dikarya</taxon>
        <taxon>Ascomycota</taxon>
        <taxon>Pezizomycotina</taxon>
        <taxon>Sordariomycetes</taxon>
        <taxon>Sordariomycetidae</taxon>
        <taxon>Diaporthales</taxon>
        <taxon>Cytosporaceae</taxon>
        <taxon>Cytospora</taxon>
    </lineage>
</organism>
<name>A0A423W2P2_CYTCH</name>
<dbReference type="Gene3D" id="3.50.50.60">
    <property type="entry name" value="FAD/NAD(P)-binding domain"/>
    <property type="match status" value="1"/>
</dbReference>
<sequence length="685" mass="75460">MVSQLANEARRALLRAYCTSPRRILARPESSLRRIIPPSTHYSSFAPATATTARAILSTHSGHSRGSAASRSYATVSNSSSPKDIAVLGGGLTGLTTAYYLTRFHPEAKITLYESDARLGGWIDTEQIEVKTAEGEAATISFERGARAVTPQSTVTRWEDFVLFDLIDQLNLLDDVDALPRDNEVIKNRYVYYPDHLVCMPGNLPKSLLGRVSWASRIFYQMLTEPVFKGIFGSIKSTLATSTKDSNEGKRRAIENRGRPAEGPSRYAIADIEDMSTGEYFRSVFERPDLVNNLLSALIHGIWGGDVWKLSMLEGTFAAALIKRQHPGETLMPVRDHDIFSFRDIAIRNEEVFDLGTRFGPRIGYLAFRNGFSTITNAIADALRENPNVTIRTNTPVTSMRYEKGKAIVCSATGAEKTSPAEASYDKVISSLYSGTLAKLTGDALPTLKNHSSAVTIQIVNLWYPNQFLTSDYPGFGYLIPQSVPVEQNPHAALGVIFDSDREAAANSPERETAPGTKLTVMLGGHYWDYLEPNEWPDAKEAVAMAMDTVQRQLGIPPTEPVYTGTKVCRECIPQHLVGHRDTMARAHTELYEAFRGTLAVVGGSYTNPGVLPSLKAARDVALKVSGQGYKLKDGTEYNMTHVGETGLGRFAGRNETYRLWNVKRLPYRFGNTKGAFDDEETGTA</sequence>
<dbReference type="SUPFAM" id="SSF54373">
    <property type="entry name" value="FAD-linked reductases, C-terminal domain"/>
    <property type="match status" value="1"/>
</dbReference>
<feature type="domain" description="Amine oxidase" evidence="2">
    <location>
        <begin position="92"/>
        <end position="583"/>
    </location>
</feature>
<dbReference type="InterPro" id="IPR036188">
    <property type="entry name" value="FAD/NAD-bd_sf"/>
</dbReference>
<feature type="region of interest" description="Disordered" evidence="1">
    <location>
        <begin position="243"/>
        <end position="262"/>
    </location>
</feature>
<evidence type="ECO:0000313" key="3">
    <source>
        <dbReference type="EMBL" id="ROV97589.1"/>
    </source>
</evidence>